<keyword evidence="3" id="KW-0539">Nucleus</keyword>
<dbReference type="PROSITE" id="PS50090">
    <property type="entry name" value="MYB_LIKE"/>
    <property type="match status" value="1"/>
</dbReference>
<organism evidence="7 8">
    <name type="scientific">Linum trigynum</name>
    <dbReference type="NCBI Taxonomy" id="586398"/>
    <lineage>
        <taxon>Eukaryota</taxon>
        <taxon>Viridiplantae</taxon>
        <taxon>Streptophyta</taxon>
        <taxon>Embryophyta</taxon>
        <taxon>Tracheophyta</taxon>
        <taxon>Spermatophyta</taxon>
        <taxon>Magnoliopsida</taxon>
        <taxon>eudicotyledons</taxon>
        <taxon>Gunneridae</taxon>
        <taxon>Pentapetalae</taxon>
        <taxon>rosids</taxon>
        <taxon>fabids</taxon>
        <taxon>Malpighiales</taxon>
        <taxon>Linaceae</taxon>
        <taxon>Linum</taxon>
    </lineage>
</organism>
<feature type="domain" description="SANT" evidence="6">
    <location>
        <begin position="23"/>
        <end position="78"/>
    </location>
</feature>
<dbReference type="InterPro" id="IPR001005">
    <property type="entry name" value="SANT/Myb"/>
</dbReference>
<evidence type="ECO:0000256" key="3">
    <source>
        <dbReference type="ARBA" id="ARBA00023242"/>
    </source>
</evidence>
<proteinExistence type="predicted"/>
<feature type="domain" description="Myb-like" evidence="5">
    <location>
        <begin position="20"/>
        <end position="74"/>
    </location>
</feature>
<dbReference type="GO" id="GO:0003700">
    <property type="term" value="F:DNA-binding transcription factor activity"/>
    <property type="evidence" value="ECO:0007669"/>
    <property type="project" value="InterPro"/>
</dbReference>
<evidence type="ECO:0000313" key="7">
    <source>
        <dbReference type="EMBL" id="CAL1379199.1"/>
    </source>
</evidence>
<feature type="compositionally biased region" description="Low complexity" evidence="4">
    <location>
        <begin position="101"/>
        <end position="115"/>
    </location>
</feature>
<dbReference type="CDD" id="cd00167">
    <property type="entry name" value="SANT"/>
    <property type="match status" value="1"/>
</dbReference>
<evidence type="ECO:0000259" key="5">
    <source>
        <dbReference type="PROSITE" id="PS50090"/>
    </source>
</evidence>
<gene>
    <name evidence="7" type="ORF">LTRI10_LOCUS20735</name>
</gene>
<reference evidence="7 8" key="1">
    <citation type="submission" date="2024-04" db="EMBL/GenBank/DDBJ databases">
        <authorList>
            <person name="Fracassetti M."/>
        </authorList>
    </citation>
    <scope>NUCLEOTIDE SEQUENCE [LARGE SCALE GENOMIC DNA]</scope>
</reference>
<dbReference type="PROSITE" id="PS51293">
    <property type="entry name" value="SANT"/>
    <property type="match status" value="1"/>
</dbReference>
<dbReference type="Proteomes" id="UP001497516">
    <property type="component" value="Chromosome 3"/>
</dbReference>
<dbReference type="SMART" id="SM00717">
    <property type="entry name" value="SANT"/>
    <property type="match status" value="1"/>
</dbReference>
<evidence type="ECO:0000313" key="8">
    <source>
        <dbReference type="Proteomes" id="UP001497516"/>
    </source>
</evidence>
<accession>A0AAV2E0D0</accession>
<dbReference type="InterPro" id="IPR009057">
    <property type="entry name" value="Homeodomain-like_sf"/>
</dbReference>
<dbReference type="PANTHER" id="PTHR43952:SF75">
    <property type="entry name" value="PROTEIN RADIALIS-LIKE 6"/>
    <property type="match status" value="1"/>
</dbReference>
<sequence>MEALYPHFYMSSHHLLNDNSSSSQSSEWTREENKAFESALDLYGEHDPHRWLNVAAMIPGKSVSDVIEQYREWKKTCATSKQGASRSPVTWPRTTMLLSAWTSSSGPTSSIRTESGPWAPLRPPIRAAIDPPAARRCILVGQVRRFDDEGRRR</sequence>
<keyword evidence="1" id="KW-0805">Transcription regulation</keyword>
<dbReference type="Gene3D" id="1.10.10.60">
    <property type="entry name" value="Homeodomain-like"/>
    <property type="match status" value="1"/>
</dbReference>
<evidence type="ECO:0000256" key="2">
    <source>
        <dbReference type="ARBA" id="ARBA00023163"/>
    </source>
</evidence>
<evidence type="ECO:0000256" key="1">
    <source>
        <dbReference type="ARBA" id="ARBA00023015"/>
    </source>
</evidence>
<name>A0AAV2E0D0_9ROSI</name>
<keyword evidence="8" id="KW-1185">Reference proteome</keyword>
<dbReference type="EMBL" id="OZ034816">
    <property type="protein sequence ID" value="CAL1379199.1"/>
    <property type="molecule type" value="Genomic_DNA"/>
</dbReference>
<evidence type="ECO:0008006" key="9">
    <source>
        <dbReference type="Google" id="ProtNLM"/>
    </source>
</evidence>
<dbReference type="SUPFAM" id="SSF46689">
    <property type="entry name" value="Homeodomain-like"/>
    <property type="match status" value="1"/>
</dbReference>
<dbReference type="InterPro" id="IPR044636">
    <property type="entry name" value="RADIALIS-like"/>
</dbReference>
<dbReference type="Pfam" id="PF00249">
    <property type="entry name" value="Myb_DNA-binding"/>
    <property type="match status" value="1"/>
</dbReference>
<dbReference type="AlphaFoldDB" id="A0AAV2E0D0"/>
<dbReference type="PANTHER" id="PTHR43952">
    <property type="entry name" value="MYB FAMILY TRANSCRIPTION FACTOR-RELATED"/>
    <property type="match status" value="1"/>
</dbReference>
<evidence type="ECO:0000259" key="6">
    <source>
        <dbReference type="PROSITE" id="PS51293"/>
    </source>
</evidence>
<dbReference type="InterPro" id="IPR017884">
    <property type="entry name" value="SANT_dom"/>
</dbReference>
<evidence type="ECO:0000256" key="4">
    <source>
        <dbReference type="SAM" id="MobiDB-lite"/>
    </source>
</evidence>
<keyword evidence="2" id="KW-0804">Transcription</keyword>
<protein>
    <recommendedName>
        <fullName evidence="9">Myb-like domain-containing protein</fullName>
    </recommendedName>
</protein>
<feature type="region of interest" description="Disordered" evidence="4">
    <location>
        <begin position="101"/>
        <end position="124"/>
    </location>
</feature>